<dbReference type="AlphaFoldDB" id="A0A511N7K6"/>
<evidence type="ECO:0000313" key="2">
    <source>
        <dbReference type="Proteomes" id="UP000321306"/>
    </source>
</evidence>
<dbReference type="Proteomes" id="UP000321306">
    <property type="component" value="Unassembled WGS sequence"/>
</dbReference>
<name>A0A511N7K6_DEIC1</name>
<sequence>MLLCPIFLVVKDLQELLDTANAVQLPTRAKVLECSLQHSAGDGVNTWLLW</sequence>
<dbReference type="RefSeq" id="WP_186816146.1">
    <property type="nucleotide sequence ID" value="NZ_BJXB01000020.1"/>
</dbReference>
<accession>A0A511N7K6</accession>
<organism evidence="1 2">
    <name type="scientific">Deinococcus cellulosilyticus (strain DSM 18568 / NBRC 106333 / KACC 11606 / 5516J-15)</name>
    <dbReference type="NCBI Taxonomy" id="1223518"/>
    <lineage>
        <taxon>Bacteria</taxon>
        <taxon>Thermotogati</taxon>
        <taxon>Deinococcota</taxon>
        <taxon>Deinococci</taxon>
        <taxon>Deinococcales</taxon>
        <taxon>Deinococcaceae</taxon>
        <taxon>Deinococcus</taxon>
    </lineage>
</organism>
<gene>
    <name evidence="1" type="ORF">DC3_40360</name>
</gene>
<evidence type="ECO:0000313" key="1">
    <source>
        <dbReference type="EMBL" id="GEM48401.1"/>
    </source>
</evidence>
<protein>
    <submittedName>
        <fullName evidence="1">Uncharacterized protein</fullName>
    </submittedName>
</protein>
<reference evidence="1 2" key="1">
    <citation type="submission" date="2019-07" db="EMBL/GenBank/DDBJ databases">
        <title>Whole genome shotgun sequence of Deinococcus cellulosilyticus NBRC 106333.</title>
        <authorList>
            <person name="Hosoyama A."/>
            <person name="Uohara A."/>
            <person name="Ohji S."/>
            <person name="Ichikawa N."/>
        </authorList>
    </citation>
    <scope>NUCLEOTIDE SEQUENCE [LARGE SCALE GENOMIC DNA]</scope>
    <source>
        <strain evidence="1 2">NBRC 106333</strain>
    </source>
</reference>
<keyword evidence="2" id="KW-1185">Reference proteome</keyword>
<comment type="caution">
    <text evidence="1">The sequence shown here is derived from an EMBL/GenBank/DDBJ whole genome shotgun (WGS) entry which is preliminary data.</text>
</comment>
<dbReference type="EMBL" id="BJXB01000020">
    <property type="protein sequence ID" value="GEM48401.1"/>
    <property type="molecule type" value="Genomic_DNA"/>
</dbReference>
<proteinExistence type="predicted"/>